<comment type="caution">
    <text evidence="5">The sequence shown here is derived from an EMBL/GenBank/DDBJ whole genome shotgun (WGS) entry which is preliminary data.</text>
</comment>
<feature type="signal peptide" evidence="2">
    <location>
        <begin position="1"/>
        <end position="29"/>
    </location>
</feature>
<dbReference type="GO" id="GO:0009239">
    <property type="term" value="P:enterobactin biosynthetic process"/>
    <property type="evidence" value="ECO:0007669"/>
    <property type="project" value="InterPro"/>
</dbReference>
<dbReference type="SUPFAM" id="SSF56214">
    <property type="entry name" value="4'-phosphopantetheinyl transferase"/>
    <property type="match status" value="2"/>
</dbReference>
<organism evidence="5 6">
    <name type="scientific">Nannochloropsis gaditana</name>
    <dbReference type="NCBI Taxonomy" id="72520"/>
    <lineage>
        <taxon>Eukaryota</taxon>
        <taxon>Sar</taxon>
        <taxon>Stramenopiles</taxon>
        <taxon>Ochrophyta</taxon>
        <taxon>Eustigmatophyceae</taxon>
        <taxon>Eustigmatales</taxon>
        <taxon>Monodopsidaceae</taxon>
        <taxon>Nannochloropsis</taxon>
    </lineage>
</organism>
<dbReference type="InterPro" id="IPR008278">
    <property type="entry name" value="4-PPantetheinyl_Trfase_dom"/>
</dbReference>
<evidence type="ECO:0000259" key="3">
    <source>
        <dbReference type="Pfam" id="PF01648"/>
    </source>
</evidence>
<feature type="domain" description="4'-phosphopantetheinyl transferase N-terminal" evidence="4">
    <location>
        <begin position="197"/>
        <end position="250"/>
    </location>
</feature>
<protein>
    <submittedName>
        <fullName evidence="5">4-phosphopantetheinyl transferase entd</fullName>
    </submittedName>
</protein>
<dbReference type="InterPro" id="IPR003542">
    <property type="entry name" value="Enbac_synth_compD-like"/>
</dbReference>
<evidence type="ECO:0000313" key="6">
    <source>
        <dbReference type="Proteomes" id="UP000019335"/>
    </source>
</evidence>
<dbReference type="Proteomes" id="UP000019335">
    <property type="component" value="Unassembled WGS sequence"/>
</dbReference>
<dbReference type="Pfam" id="PF01648">
    <property type="entry name" value="ACPS"/>
    <property type="match status" value="1"/>
</dbReference>
<feature type="chain" id="PRO_5004900948" evidence="2">
    <location>
        <begin position="30"/>
        <end position="388"/>
    </location>
</feature>
<feature type="domain" description="4'-phosphopantetheinyl transferase" evidence="3">
    <location>
        <begin position="265"/>
        <end position="354"/>
    </location>
</feature>
<sequence>MTPALRRPPPTLSVIVLLLHMGLISMVKARGSWSRSLTARVEVKEAFRDQNAAFVDCHSRVRLSRPTRQPGASSYYFTSVTSKSMYPSTVPPCSICLNTVVSTSRASDICFDGRLTAEQLFPTSFELDMPPMGHVLALRLPVSSVSQDPDREWDLSILLDSSTMDTVSRSAAKFPTLLHPKELDLAMNMSNLDSRLAFLGGRLALRRSLRKLPQPIRIEQAVLRDEKGAPALPSHVQASISHKQDLAICLLRSVEEDPNRALSNIGVDIEICQPRPSTNSIATRVLTRREQDELGGLASLGISGESELLLRFSLKESVYKAIYPFLRRYVAFQEAEVTPHVDGTSTIVLFLKGGAAEGLFEAEGHWRQVDNGRFFLTAVWVRKVEIRS</sequence>
<keyword evidence="6" id="KW-1185">Reference proteome</keyword>
<dbReference type="Pfam" id="PF17837">
    <property type="entry name" value="4PPT_N"/>
    <property type="match status" value="1"/>
</dbReference>
<keyword evidence="1 5" id="KW-0808">Transferase</keyword>
<dbReference type="Gene3D" id="3.90.470.20">
    <property type="entry name" value="4'-phosphopantetheinyl transferase domain"/>
    <property type="match status" value="1"/>
</dbReference>
<dbReference type="PANTHER" id="PTHR38096:SF1">
    <property type="entry name" value="ENTEROBACTIN SYNTHASE COMPONENT D"/>
    <property type="match status" value="1"/>
</dbReference>
<dbReference type="EMBL" id="AZIL01002193">
    <property type="protein sequence ID" value="EWM22411.1"/>
    <property type="molecule type" value="Genomic_DNA"/>
</dbReference>
<keyword evidence="2" id="KW-0732">Signal</keyword>
<dbReference type="InterPro" id="IPR037143">
    <property type="entry name" value="4-PPantetheinyl_Trfase_dom_sf"/>
</dbReference>
<name>W7TPT1_9STRA</name>
<gene>
    <name evidence="5" type="ORF">Naga_100067g13</name>
</gene>
<dbReference type="AlphaFoldDB" id="W7TPT1"/>
<proteinExistence type="predicted"/>
<dbReference type="GO" id="GO:0005886">
    <property type="term" value="C:plasma membrane"/>
    <property type="evidence" value="ECO:0007669"/>
    <property type="project" value="TreeGrafter"/>
</dbReference>
<dbReference type="GO" id="GO:0000287">
    <property type="term" value="F:magnesium ion binding"/>
    <property type="evidence" value="ECO:0007669"/>
    <property type="project" value="InterPro"/>
</dbReference>
<evidence type="ECO:0000256" key="1">
    <source>
        <dbReference type="ARBA" id="ARBA00022679"/>
    </source>
</evidence>
<dbReference type="GO" id="GO:0009366">
    <property type="term" value="C:enterobactin synthetase complex"/>
    <property type="evidence" value="ECO:0007669"/>
    <property type="project" value="InterPro"/>
</dbReference>
<dbReference type="OrthoDB" id="47193at2759"/>
<dbReference type="InterPro" id="IPR041354">
    <property type="entry name" value="4PPT_N"/>
</dbReference>
<reference evidence="5 6" key="1">
    <citation type="journal article" date="2014" name="Mol. Plant">
        <title>Chromosome Scale Genome Assembly and Transcriptome Profiling of Nannochloropsis gaditana in Nitrogen Depletion.</title>
        <authorList>
            <person name="Corteggiani Carpinelli E."/>
            <person name="Telatin A."/>
            <person name="Vitulo N."/>
            <person name="Forcato C."/>
            <person name="D'Angelo M."/>
            <person name="Schiavon R."/>
            <person name="Vezzi A."/>
            <person name="Giacometti G.M."/>
            <person name="Morosinotto T."/>
            <person name="Valle G."/>
        </authorList>
    </citation>
    <scope>NUCLEOTIDE SEQUENCE [LARGE SCALE GENOMIC DNA]</scope>
    <source>
        <strain evidence="5 6">B-31</strain>
    </source>
</reference>
<accession>W7TPT1</accession>
<evidence type="ECO:0000313" key="5">
    <source>
        <dbReference type="EMBL" id="EWM22411.1"/>
    </source>
</evidence>
<dbReference type="GO" id="GO:0008897">
    <property type="term" value="F:holo-[acyl-carrier-protein] synthase activity"/>
    <property type="evidence" value="ECO:0007669"/>
    <property type="project" value="InterPro"/>
</dbReference>
<dbReference type="PANTHER" id="PTHR38096">
    <property type="entry name" value="ENTEROBACTIN SYNTHASE COMPONENT D"/>
    <property type="match status" value="1"/>
</dbReference>
<evidence type="ECO:0000259" key="4">
    <source>
        <dbReference type="Pfam" id="PF17837"/>
    </source>
</evidence>
<evidence type="ECO:0000256" key="2">
    <source>
        <dbReference type="SAM" id="SignalP"/>
    </source>
</evidence>